<keyword evidence="3" id="KW-1185">Reference proteome</keyword>
<dbReference type="Proteomes" id="UP000606974">
    <property type="component" value="Unassembled WGS sequence"/>
</dbReference>
<sequence length="102" mass="10103">MKRSLVIAVLLFTLLPGCTFLGWWLARKFFQEELERYDRGRLAADILNARAAAAPNGGGGGAGGGGGEGGNGAAAAAAPDPAPASPPAPEPEPEAAPPPAAA</sequence>
<accession>A0A8H7E1A0</accession>
<evidence type="ECO:0000313" key="3">
    <source>
        <dbReference type="Proteomes" id="UP000606974"/>
    </source>
</evidence>
<feature type="region of interest" description="Disordered" evidence="1">
    <location>
        <begin position="53"/>
        <end position="102"/>
    </location>
</feature>
<name>A0A8H7E1A0_9EURO</name>
<feature type="compositionally biased region" description="Pro residues" evidence="1">
    <location>
        <begin position="80"/>
        <end position="102"/>
    </location>
</feature>
<dbReference type="OrthoDB" id="10416102at2759"/>
<protein>
    <submittedName>
        <fullName evidence="2">Uncharacterized protein</fullName>
    </submittedName>
</protein>
<organism evidence="2 3">
    <name type="scientific">Endocarpon pusillum</name>
    <dbReference type="NCBI Taxonomy" id="364733"/>
    <lineage>
        <taxon>Eukaryota</taxon>
        <taxon>Fungi</taxon>
        <taxon>Dikarya</taxon>
        <taxon>Ascomycota</taxon>
        <taxon>Pezizomycotina</taxon>
        <taxon>Eurotiomycetes</taxon>
        <taxon>Chaetothyriomycetidae</taxon>
        <taxon>Verrucariales</taxon>
        <taxon>Verrucariaceae</taxon>
        <taxon>Endocarpon</taxon>
    </lineage>
</organism>
<evidence type="ECO:0000256" key="1">
    <source>
        <dbReference type="SAM" id="MobiDB-lite"/>
    </source>
</evidence>
<dbReference type="AlphaFoldDB" id="A0A8H7E1A0"/>
<feature type="compositionally biased region" description="Gly residues" evidence="1">
    <location>
        <begin position="56"/>
        <end position="72"/>
    </location>
</feature>
<reference evidence="2" key="1">
    <citation type="submission" date="2020-02" db="EMBL/GenBank/DDBJ databases">
        <authorList>
            <person name="Palmer J.M."/>
        </authorList>
    </citation>
    <scope>NUCLEOTIDE SEQUENCE</scope>
    <source>
        <strain evidence="2">EPUS1.4</strain>
        <tissue evidence="2">Thallus</tissue>
    </source>
</reference>
<evidence type="ECO:0000313" key="2">
    <source>
        <dbReference type="EMBL" id="KAF7504403.1"/>
    </source>
</evidence>
<comment type="caution">
    <text evidence="2">The sequence shown here is derived from an EMBL/GenBank/DDBJ whole genome shotgun (WGS) entry which is preliminary data.</text>
</comment>
<proteinExistence type="predicted"/>
<dbReference type="EMBL" id="JAACFV010000139">
    <property type="protein sequence ID" value="KAF7504403.1"/>
    <property type="molecule type" value="Genomic_DNA"/>
</dbReference>
<gene>
    <name evidence="2" type="ORF">GJ744_002269</name>
</gene>